<dbReference type="Gene3D" id="3.30.160.60">
    <property type="entry name" value="Classic Zinc Finger"/>
    <property type="match status" value="1"/>
</dbReference>
<dbReference type="OrthoDB" id="654211at2759"/>
<dbReference type="AlphaFoldDB" id="A0A225AG41"/>
<dbReference type="SMART" id="SM00355">
    <property type="entry name" value="ZnF_C2H2"/>
    <property type="match status" value="3"/>
</dbReference>
<proteinExistence type="predicted"/>
<feature type="domain" description="C2H2-type" evidence="1">
    <location>
        <begin position="189"/>
        <end position="217"/>
    </location>
</feature>
<feature type="domain" description="C2H2-type" evidence="1">
    <location>
        <begin position="221"/>
        <end position="243"/>
    </location>
</feature>
<dbReference type="STRING" id="1441469.A0A225AG41"/>
<protein>
    <recommendedName>
        <fullName evidence="1">C2H2-type domain-containing protein</fullName>
    </recommendedName>
</protein>
<accession>A0A225AG41</accession>
<dbReference type="EMBL" id="LFMY01000007">
    <property type="protein sequence ID" value="OKL59630.1"/>
    <property type="molecule type" value="Genomic_DNA"/>
</dbReference>
<reference evidence="2 3" key="1">
    <citation type="submission" date="2015-06" db="EMBL/GenBank/DDBJ databases">
        <title>Talaromyces atroroseus IBT 11181 draft genome.</title>
        <authorList>
            <person name="Rasmussen K.B."/>
            <person name="Rasmussen S."/>
            <person name="Petersen B."/>
            <person name="Sicheritz-Ponten T."/>
            <person name="Mortensen U.H."/>
            <person name="Thrane U."/>
        </authorList>
    </citation>
    <scope>NUCLEOTIDE SEQUENCE [LARGE SCALE GENOMIC DNA]</scope>
    <source>
        <strain evidence="2 3">IBT 11181</strain>
    </source>
</reference>
<comment type="caution">
    <text evidence="2">The sequence shown here is derived from an EMBL/GenBank/DDBJ whole genome shotgun (WGS) entry which is preliminary data.</text>
</comment>
<gene>
    <name evidence="2" type="ORF">UA08_05073</name>
</gene>
<evidence type="ECO:0000313" key="2">
    <source>
        <dbReference type="EMBL" id="OKL59630.1"/>
    </source>
</evidence>
<dbReference type="Proteomes" id="UP000214365">
    <property type="component" value="Unassembled WGS sequence"/>
</dbReference>
<organism evidence="2 3">
    <name type="scientific">Talaromyces atroroseus</name>
    <dbReference type="NCBI Taxonomy" id="1441469"/>
    <lineage>
        <taxon>Eukaryota</taxon>
        <taxon>Fungi</taxon>
        <taxon>Dikarya</taxon>
        <taxon>Ascomycota</taxon>
        <taxon>Pezizomycotina</taxon>
        <taxon>Eurotiomycetes</taxon>
        <taxon>Eurotiomycetidae</taxon>
        <taxon>Eurotiales</taxon>
        <taxon>Trichocomaceae</taxon>
        <taxon>Talaromyces</taxon>
        <taxon>Talaromyces sect. Trachyspermi</taxon>
    </lineage>
</organism>
<keyword evidence="3" id="KW-1185">Reference proteome</keyword>
<evidence type="ECO:0000313" key="3">
    <source>
        <dbReference type="Proteomes" id="UP000214365"/>
    </source>
</evidence>
<dbReference type="RefSeq" id="XP_020119751.1">
    <property type="nucleotide sequence ID" value="XM_020267826.1"/>
</dbReference>
<dbReference type="GeneID" id="31004829"/>
<evidence type="ECO:0000259" key="1">
    <source>
        <dbReference type="SMART" id="SM00355"/>
    </source>
</evidence>
<name>A0A225AG41_TALAT</name>
<dbReference type="InterPro" id="IPR013087">
    <property type="entry name" value="Znf_C2H2_type"/>
</dbReference>
<feature type="domain" description="C2H2-type" evidence="1">
    <location>
        <begin position="159"/>
        <end position="185"/>
    </location>
</feature>
<sequence>MSGFYPQRQRITENEMDEEMARQYYQNMGYQVVSPNTMPQLSTMMPGPTGFLPTESSYQAPSPERYYQNPFGQMLSPPSAVAIPGYHPSSYNGYMSQNITQGDNPLPLQIGGVAGMEMHPQPQGYHHPYPRNTTVQRPASPSDTGDLEEYGIQEPDGTWRCRYPSCSSKSVFTRACDLRKHFNRHNKYLFCRYDGCPQATEGGFSSKKDRARHEAKHNPQIPCEWEGCDRVFSRMDNMKDHVFFPYTPFAHVLFFS</sequence>